<dbReference type="EMBL" id="JXJN01000735">
    <property type="status" value="NOT_ANNOTATED_CDS"/>
    <property type="molecule type" value="Genomic_DNA"/>
</dbReference>
<protein>
    <recommendedName>
        <fullName evidence="4">Peptidase M13 N-terminal domain-containing protein</fullName>
    </recommendedName>
</protein>
<evidence type="ECO:0000313" key="6">
    <source>
        <dbReference type="Proteomes" id="UP000092460"/>
    </source>
</evidence>
<proteinExistence type="inferred from homology"/>
<dbReference type="PANTHER" id="PTHR11733:SF228">
    <property type="entry name" value="PROTEIN GONE EARLY"/>
    <property type="match status" value="1"/>
</dbReference>
<evidence type="ECO:0000313" key="5">
    <source>
        <dbReference type="EnsemblMetazoa" id="GPPI052455-PA"/>
    </source>
</evidence>
<dbReference type="EMBL" id="JXJN01000736">
    <property type="status" value="NOT_ANNOTATED_CDS"/>
    <property type="molecule type" value="Genomic_DNA"/>
</dbReference>
<dbReference type="Proteomes" id="UP000092460">
    <property type="component" value="Unassembled WGS sequence"/>
</dbReference>
<dbReference type="PANTHER" id="PTHR11733">
    <property type="entry name" value="ZINC METALLOPROTEASE FAMILY M13 NEPRILYSIN-RELATED"/>
    <property type="match status" value="1"/>
</dbReference>
<reference evidence="5" key="2">
    <citation type="submission" date="2020-05" db="UniProtKB">
        <authorList>
            <consortium name="EnsemblMetazoa"/>
        </authorList>
    </citation>
    <scope>IDENTIFICATION</scope>
    <source>
        <strain evidence="5">IAEA</strain>
    </source>
</reference>
<feature type="transmembrane region" description="Helical" evidence="3">
    <location>
        <begin position="109"/>
        <end position="132"/>
    </location>
</feature>
<comment type="subcellular location">
    <subcellularLocation>
        <location evidence="1">Cell membrane</location>
        <topology evidence="1">Single-pass type II membrane protein</topology>
    </subcellularLocation>
</comment>
<dbReference type="GO" id="GO:0006508">
    <property type="term" value="P:proteolysis"/>
    <property type="evidence" value="ECO:0007669"/>
    <property type="project" value="InterPro"/>
</dbReference>
<dbReference type="Pfam" id="PF05649">
    <property type="entry name" value="Peptidase_M13_N"/>
    <property type="match status" value="1"/>
</dbReference>
<sequence>MTLNQGKFRPTISAIDEVDDRNLKLDENKQQIEGSETAPLTTNQLKLNIDENLSRKDGLQRQNACGDSEQQAETPTSGVGGSINGFRAFLLPGRASLDALMRLSRKRRILYITTACLCAVLLVIIILLIAFWPEVPFYLRAELCLEKECVQASQQLLLWSNSSRNPCHQTYEWACGNFAQDYADNDYFVIKRGEWDYKTYNEFKELNELNRFISMLPTSAPSYSVESMVSSLYRSCREIDTLDKSQSDLLVRKAIKSVDGWQAFRDSNRLQYWEYKKALVHLQVIYGIFPYYKVTVENRFNKPHDYIITLSEGDIGLPDKYFYNIDQNDEIVRGYKLLLRDFAINMGIVSREAELFADEIFHYEKRIVNHIDSVKSSNPVGERRLNQIKTLAEMKTLAPSLPIFETLQALFPHTKINEDTEVLVHDIEVFHELSTVLSTSDKKPINNFIIWSLARHLLPHLSKEYRNLVENFDYTVYGRTANHPRWMICTKVVKEWLPFAVDALQQSKEMQTVFRLLPLYIKETMRNNKSWGNDGFLKLVYYSVRNQLQQSIEEAQWIHKDLGDYINDKLTTMRLQIGIPEEALNNRSYIQDYYNELLLNNLFFVEHLESIWSFRKARMEEKLKPLDIVDTIISEMYTQDYPRSVAYSQMLNMMVISRGISISQYYDYRYPVAVNFARIGSDILEALISAISIFVEQYKAEHDIDYLDLFQMNENCLSSEDFDNDIVRELSVDAWSNFYTTLSAARVAAKALSSFITAIDSSSPIIGASYDQATTYQSLRLVERLRLPGLRSYNENELFTLAYMQKHCSIPIADKDYARIKPYVERKLPESYM</sequence>
<dbReference type="InterPro" id="IPR008753">
    <property type="entry name" value="Peptidase_M13_N"/>
</dbReference>
<dbReference type="PROSITE" id="PS51885">
    <property type="entry name" value="NEPRILYSIN"/>
    <property type="match status" value="1"/>
</dbReference>
<dbReference type="SUPFAM" id="SSF55486">
    <property type="entry name" value="Metalloproteases ('zincins'), catalytic domain"/>
    <property type="match status" value="1"/>
</dbReference>
<evidence type="ECO:0000259" key="4">
    <source>
        <dbReference type="Pfam" id="PF05649"/>
    </source>
</evidence>
<dbReference type="EnsemblMetazoa" id="GPPI052455-RA">
    <property type="protein sequence ID" value="GPPI052455-PA"/>
    <property type="gene ID" value="GPPI052455"/>
</dbReference>
<evidence type="ECO:0000256" key="3">
    <source>
        <dbReference type="SAM" id="Phobius"/>
    </source>
</evidence>
<accession>A0A3F2Z4M2</accession>
<evidence type="ECO:0000256" key="2">
    <source>
        <dbReference type="ARBA" id="ARBA00007357"/>
    </source>
</evidence>
<keyword evidence="3" id="KW-1133">Transmembrane helix</keyword>
<keyword evidence="3" id="KW-0812">Transmembrane</keyword>
<dbReference type="Gene3D" id="1.10.1380.10">
    <property type="entry name" value="Neutral endopeptidase , domain2"/>
    <property type="match status" value="1"/>
</dbReference>
<dbReference type="GO" id="GO:0005886">
    <property type="term" value="C:plasma membrane"/>
    <property type="evidence" value="ECO:0007669"/>
    <property type="project" value="UniProtKB-SubCell"/>
</dbReference>
<evidence type="ECO:0000256" key="1">
    <source>
        <dbReference type="ARBA" id="ARBA00004401"/>
    </source>
</evidence>
<dbReference type="InterPro" id="IPR000718">
    <property type="entry name" value="Peptidase_M13"/>
</dbReference>
<dbReference type="InterPro" id="IPR024079">
    <property type="entry name" value="MetalloPept_cat_dom_sf"/>
</dbReference>
<dbReference type="AlphaFoldDB" id="A0A3F2Z4M2"/>
<comment type="similarity">
    <text evidence="2">Belongs to the peptidase M13 family.</text>
</comment>
<reference evidence="6" key="1">
    <citation type="submission" date="2015-01" db="EMBL/GenBank/DDBJ databases">
        <authorList>
            <person name="Aksoy S."/>
            <person name="Warren W."/>
            <person name="Wilson R.K."/>
        </authorList>
    </citation>
    <scope>NUCLEOTIDE SEQUENCE [LARGE SCALE GENOMIC DNA]</scope>
    <source>
        <strain evidence="6">IAEA</strain>
    </source>
</reference>
<feature type="domain" description="Peptidase M13 N-terminal" evidence="4">
    <location>
        <begin position="166"/>
        <end position="580"/>
    </location>
</feature>
<dbReference type="VEuPathDB" id="VectorBase:GPPI052455"/>
<dbReference type="GO" id="GO:0004222">
    <property type="term" value="F:metalloendopeptidase activity"/>
    <property type="evidence" value="ECO:0007669"/>
    <property type="project" value="InterPro"/>
</dbReference>
<keyword evidence="3" id="KW-0472">Membrane</keyword>
<keyword evidence="6" id="KW-1185">Reference proteome</keyword>
<dbReference type="Gene3D" id="3.40.390.10">
    <property type="entry name" value="Collagenase (Catalytic Domain)"/>
    <property type="match status" value="1"/>
</dbReference>
<dbReference type="InterPro" id="IPR042089">
    <property type="entry name" value="Peptidase_M13_dom_2"/>
</dbReference>
<name>A0A3F2Z4M2_9MUSC</name>
<organism evidence="5 6">
    <name type="scientific">Glossina palpalis gambiensis</name>
    <dbReference type="NCBI Taxonomy" id="67801"/>
    <lineage>
        <taxon>Eukaryota</taxon>
        <taxon>Metazoa</taxon>
        <taxon>Ecdysozoa</taxon>
        <taxon>Arthropoda</taxon>
        <taxon>Hexapoda</taxon>
        <taxon>Insecta</taxon>
        <taxon>Pterygota</taxon>
        <taxon>Neoptera</taxon>
        <taxon>Endopterygota</taxon>
        <taxon>Diptera</taxon>
        <taxon>Brachycera</taxon>
        <taxon>Muscomorpha</taxon>
        <taxon>Hippoboscoidea</taxon>
        <taxon>Glossinidae</taxon>
        <taxon>Glossina</taxon>
    </lineage>
</organism>